<dbReference type="GO" id="GO:0003677">
    <property type="term" value="F:DNA binding"/>
    <property type="evidence" value="ECO:0007669"/>
    <property type="project" value="UniProtKB-KW"/>
</dbReference>
<accession>A0A1I0G8I4</accession>
<dbReference type="CDD" id="cd08417">
    <property type="entry name" value="PBP2_Nitroaromatics_like"/>
    <property type="match status" value="1"/>
</dbReference>
<evidence type="ECO:0000259" key="5">
    <source>
        <dbReference type="PROSITE" id="PS50931"/>
    </source>
</evidence>
<dbReference type="SUPFAM" id="SSF46785">
    <property type="entry name" value="Winged helix' DNA-binding domain"/>
    <property type="match status" value="1"/>
</dbReference>
<dbReference type="Proteomes" id="UP000199308">
    <property type="component" value="Unassembled WGS sequence"/>
</dbReference>
<dbReference type="Gene3D" id="1.10.10.10">
    <property type="entry name" value="Winged helix-like DNA-binding domain superfamily/Winged helix DNA-binding domain"/>
    <property type="match status" value="1"/>
</dbReference>
<keyword evidence="4" id="KW-0804">Transcription</keyword>
<evidence type="ECO:0000313" key="6">
    <source>
        <dbReference type="EMBL" id="SET67139.1"/>
    </source>
</evidence>
<sequence length="308" mass="34423">MYNYRQLARADLNLLVAFQMLMEEGSVSGAANKAFVSQSAMSRTLQRLRELFDEQLFVRQSHGLIPTQRATDLYMQLQPLLTGIDRVLDPVSFDPAQLNAQFVIACPSLLSSLWLPGLIGRLAESAPGVKLRSIEAVENPTKLLTTSTADLVVHSADFDSKSLSSTPLPDATTLCLVRKGHPLTQQKMTLKRFLSYPHLRYFIPGLHTDDQGLIDYHLSRLGLQREIRYDGHDMQTLLQITKDSNCIFSLASTAATLKQAADWQGIALLQSPPELQMSKLPMSLFSLRSRAQEPALSWLAKEISYCFQ</sequence>
<dbReference type="PROSITE" id="PS50931">
    <property type="entry name" value="HTH_LYSR"/>
    <property type="match status" value="1"/>
</dbReference>
<dbReference type="InterPro" id="IPR036388">
    <property type="entry name" value="WH-like_DNA-bd_sf"/>
</dbReference>
<evidence type="ECO:0000256" key="2">
    <source>
        <dbReference type="ARBA" id="ARBA00023015"/>
    </source>
</evidence>
<evidence type="ECO:0000313" key="7">
    <source>
        <dbReference type="Proteomes" id="UP000199308"/>
    </source>
</evidence>
<organism evidence="6 7">
    <name type="scientific">Thalassotalea agarivorans</name>
    <name type="common">Thalassomonas agarivorans</name>
    <dbReference type="NCBI Taxonomy" id="349064"/>
    <lineage>
        <taxon>Bacteria</taxon>
        <taxon>Pseudomonadati</taxon>
        <taxon>Pseudomonadota</taxon>
        <taxon>Gammaproteobacteria</taxon>
        <taxon>Alteromonadales</taxon>
        <taxon>Colwelliaceae</taxon>
        <taxon>Thalassotalea</taxon>
    </lineage>
</organism>
<feature type="domain" description="HTH lysR-type" evidence="5">
    <location>
        <begin position="11"/>
        <end position="67"/>
    </location>
</feature>
<dbReference type="RefSeq" id="WP_177168914.1">
    <property type="nucleotide sequence ID" value="NZ_AP027363.1"/>
</dbReference>
<keyword evidence="3 6" id="KW-0238">DNA-binding</keyword>
<dbReference type="GO" id="GO:0003700">
    <property type="term" value="F:DNA-binding transcription factor activity"/>
    <property type="evidence" value="ECO:0007669"/>
    <property type="project" value="InterPro"/>
</dbReference>
<dbReference type="PANTHER" id="PTHR30118">
    <property type="entry name" value="HTH-TYPE TRANSCRIPTIONAL REGULATOR LEUO-RELATED"/>
    <property type="match status" value="1"/>
</dbReference>
<dbReference type="InterPro" id="IPR037402">
    <property type="entry name" value="YidZ_PBP2"/>
</dbReference>
<dbReference type="EMBL" id="FOHK01000011">
    <property type="protein sequence ID" value="SET67139.1"/>
    <property type="molecule type" value="Genomic_DNA"/>
</dbReference>
<dbReference type="InterPro" id="IPR005119">
    <property type="entry name" value="LysR_subst-bd"/>
</dbReference>
<dbReference type="Pfam" id="PF00126">
    <property type="entry name" value="HTH_1"/>
    <property type="match status" value="1"/>
</dbReference>
<evidence type="ECO:0000256" key="3">
    <source>
        <dbReference type="ARBA" id="ARBA00023125"/>
    </source>
</evidence>
<dbReference type="SUPFAM" id="SSF53850">
    <property type="entry name" value="Periplasmic binding protein-like II"/>
    <property type="match status" value="1"/>
</dbReference>
<dbReference type="Gene3D" id="3.40.190.10">
    <property type="entry name" value="Periplasmic binding protein-like II"/>
    <property type="match status" value="2"/>
</dbReference>
<dbReference type="Pfam" id="PF03466">
    <property type="entry name" value="LysR_substrate"/>
    <property type="match status" value="1"/>
</dbReference>
<evidence type="ECO:0000256" key="1">
    <source>
        <dbReference type="ARBA" id="ARBA00009437"/>
    </source>
</evidence>
<dbReference type="STRING" id="349064.SAMN05660429_02357"/>
<reference evidence="6 7" key="1">
    <citation type="submission" date="2016-10" db="EMBL/GenBank/DDBJ databases">
        <authorList>
            <person name="de Groot N.N."/>
        </authorList>
    </citation>
    <scope>NUCLEOTIDE SEQUENCE [LARGE SCALE GENOMIC DNA]</scope>
    <source>
        <strain evidence="6 7">DSM 19706</strain>
    </source>
</reference>
<keyword evidence="2" id="KW-0805">Transcription regulation</keyword>
<protein>
    <submittedName>
        <fullName evidence="6">DNA-binding transcriptional regulator, LysR family</fullName>
    </submittedName>
</protein>
<dbReference type="InterPro" id="IPR036390">
    <property type="entry name" value="WH_DNA-bd_sf"/>
</dbReference>
<dbReference type="AlphaFoldDB" id="A0A1I0G8I4"/>
<gene>
    <name evidence="6" type="ORF">SAMN05660429_02357</name>
</gene>
<proteinExistence type="inferred from homology"/>
<comment type="similarity">
    <text evidence="1">Belongs to the LysR transcriptional regulatory family.</text>
</comment>
<evidence type="ECO:0000256" key="4">
    <source>
        <dbReference type="ARBA" id="ARBA00023163"/>
    </source>
</evidence>
<name>A0A1I0G8I4_THASX</name>
<dbReference type="InterPro" id="IPR050389">
    <property type="entry name" value="LysR-type_TF"/>
</dbReference>
<dbReference type="InterPro" id="IPR000847">
    <property type="entry name" value="LysR_HTH_N"/>
</dbReference>
<keyword evidence="7" id="KW-1185">Reference proteome</keyword>
<dbReference type="PANTHER" id="PTHR30118:SF7">
    <property type="entry name" value="TRANSCRIPTIONAL REGULATOR LYSR FAMILY"/>
    <property type="match status" value="1"/>
</dbReference>